<accession>A0A246I6E1</accession>
<reference evidence="1 2" key="1">
    <citation type="submission" date="2017-06" db="EMBL/GenBank/DDBJ databases">
        <authorList>
            <person name="Kim H.J."/>
            <person name="Triplett B.A."/>
        </authorList>
    </citation>
    <scope>NUCLEOTIDE SEQUENCE [LARGE SCALE GENOMIC DNA]</scope>
    <source>
        <strain evidence="1 2">594</strain>
    </source>
</reference>
<evidence type="ECO:0000313" key="1">
    <source>
        <dbReference type="EMBL" id="OWQ73439.1"/>
    </source>
</evidence>
<gene>
    <name evidence="1" type="ORF">CEE63_12395</name>
</gene>
<protein>
    <submittedName>
        <fullName evidence="1">Uncharacterized protein</fullName>
    </submittedName>
</protein>
<name>A0A246I6E1_STEMA</name>
<dbReference type="Proteomes" id="UP000197090">
    <property type="component" value="Unassembled WGS sequence"/>
</dbReference>
<evidence type="ECO:0000313" key="2">
    <source>
        <dbReference type="Proteomes" id="UP000197090"/>
    </source>
</evidence>
<dbReference type="RefSeq" id="WP_088497205.1">
    <property type="nucleotide sequence ID" value="NZ_JAJNEH010000090.1"/>
</dbReference>
<organism evidence="1 2">
    <name type="scientific">Stenotrophomonas maltophilia</name>
    <name type="common">Pseudomonas maltophilia</name>
    <name type="synonym">Xanthomonas maltophilia</name>
    <dbReference type="NCBI Taxonomy" id="40324"/>
    <lineage>
        <taxon>Bacteria</taxon>
        <taxon>Pseudomonadati</taxon>
        <taxon>Pseudomonadota</taxon>
        <taxon>Gammaproteobacteria</taxon>
        <taxon>Lysobacterales</taxon>
        <taxon>Lysobacteraceae</taxon>
        <taxon>Stenotrophomonas</taxon>
        <taxon>Stenotrophomonas maltophilia group</taxon>
    </lineage>
</organism>
<dbReference type="EMBL" id="NIVX01000079">
    <property type="protein sequence ID" value="OWQ73439.1"/>
    <property type="molecule type" value="Genomic_DNA"/>
</dbReference>
<proteinExistence type="predicted"/>
<dbReference type="AlphaFoldDB" id="A0A246I6E1"/>
<comment type="caution">
    <text evidence="1">The sequence shown here is derived from an EMBL/GenBank/DDBJ whole genome shotgun (WGS) entry which is preliminary data.</text>
</comment>
<sequence length="277" mass="29274">MLTMFKRLASLIPTPATNKVTLFVSDTGIPSYKDDTGLVTPMTGQPIPSGYIDGLKMEWVSGTQMRFTSGSAYIPSLGRALALAAAVTKTPTLAANTWYHAYLYSNAGTPDVEVTTTAPDTPYSGTARTKTSDTSRRYIGSFRTDPSGTIAKFKHNVSNGYVAYLAIRDLSLNAGTQTTTTTVSLSATIPVTSVAATLIISLDASGASLFTGNSEMPVTALASNNFLGYTESSTQVSVSRMDGHPVDSSQAISYRLSATPSAGTGAYIRVMGYSYER</sequence>